<keyword evidence="1" id="KW-0472">Membrane</keyword>
<evidence type="ECO:0000313" key="2">
    <source>
        <dbReference type="EMBL" id="CAH1795672.1"/>
    </source>
</evidence>
<keyword evidence="1" id="KW-1133">Transmembrane helix</keyword>
<feature type="transmembrane region" description="Helical" evidence="1">
    <location>
        <begin position="33"/>
        <end position="50"/>
    </location>
</feature>
<dbReference type="OrthoDB" id="530247at2759"/>
<dbReference type="SUPFAM" id="SSF52266">
    <property type="entry name" value="SGNH hydrolase"/>
    <property type="match status" value="1"/>
</dbReference>
<accession>A0A8S4PQS6</accession>
<dbReference type="EMBL" id="CAIIXF020000009">
    <property type="protein sequence ID" value="CAH1795672.1"/>
    <property type="molecule type" value="Genomic_DNA"/>
</dbReference>
<reference evidence="2" key="1">
    <citation type="submission" date="2022-03" db="EMBL/GenBank/DDBJ databases">
        <authorList>
            <person name="Martin C."/>
        </authorList>
    </citation>
    <scope>NUCLEOTIDE SEQUENCE</scope>
</reference>
<sequence>MIKECTRTRMLKVLKLDVTMENIHCTSTILRRIFPGILVMIFVITFYKIFNDQQIITPKCSFDYLRGYFAKTGKYHSKGKWSENAWQPDGCILPKSDKSDQMRFIERNKLTSILVLGDSTAYRYHDAIQIQLDGIYGRRNCKAEKLEGLTDAKPFLPDREYFAEIPDVVTRERGCGGCHSITYSCNTSRASPKITTEFLSMDYFMDTSVTTRRETRTKTCKPNLTQFESWGVGCGSSLTTQEFIFNEYLATKTSSQYPQLIILVANFHDIKRHNVNSFKRTLTWFMDIVNQSTKEHPDTKIIWFQPTYILQTNQPIEYHNMISQTRNSELYENVKEVLTKYFDDNSGRFVPFYSLEDISHGVPDLNVDGIHYKKDFFIRIIQLFFDTLVS</sequence>
<dbReference type="GO" id="GO:0016788">
    <property type="term" value="F:hydrolase activity, acting on ester bonds"/>
    <property type="evidence" value="ECO:0007669"/>
    <property type="project" value="InterPro"/>
</dbReference>
<dbReference type="Pfam" id="PF00657">
    <property type="entry name" value="Lipase_GDSL"/>
    <property type="match status" value="1"/>
</dbReference>
<keyword evidence="1" id="KW-0812">Transmembrane</keyword>
<dbReference type="InterPro" id="IPR036514">
    <property type="entry name" value="SGNH_hydro_sf"/>
</dbReference>
<evidence type="ECO:0000313" key="3">
    <source>
        <dbReference type="Proteomes" id="UP000749559"/>
    </source>
</evidence>
<keyword evidence="3" id="KW-1185">Reference proteome</keyword>
<dbReference type="Gene3D" id="3.40.50.1110">
    <property type="entry name" value="SGNH hydrolase"/>
    <property type="match status" value="1"/>
</dbReference>
<comment type="caution">
    <text evidence="2">The sequence shown here is derived from an EMBL/GenBank/DDBJ whole genome shotgun (WGS) entry which is preliminary data.</text>
</comment>
<organism evidence="2 3">
    <name type="scientific">Owenia fusiformis</name>
    <name type="common">Polychaete worm</name>
    <dbReference type="NCBI Taxonomy" id="6347"/>
    <lineage>
        <taxon>Eukaryota</taxon>
        <taxon>Metazoa</taxon>
        <taxon>Spiralia</taxon>
        <taxon>Lophotrochozoa</taxon>
        <taxon>Annelida</taxon>
        <taxon>Polychaeta</taxon>
        <taxon>Sedentaria</taxon>
        <taxon>Canalipalpata</taxon>
        <taxon>Sabellida</taxon>
        <taxon>Oweniida</taxon>
        <taxon>Oweniidae</taxon>
        <taxon>Owenia</taxon>
    </lineage>
</organism>
<proteinExistence type="predicted"/>
<evidence type="ECO:0000256" key="1">
    <source>
        <dbReference type="SAM" id="Phobius"/>
    </source>
</evidence>
<protein>
    <submittedName>
        <fullName evidence="2">Uncharacterized protein</fullName>
    </submittedName>
</protein>
<dbReference type="Proteomes" id="UP000749559">
    <property type="component" value="Unassembled WGS sequence"/>
</dbReference>
<dbReference type="InterPro" id="IPR001087">
    <property type="entry name" value="GDSL"/>
</dbReference>
<name>A0A8S4PQS6_OWEFU</name>
<dbReference type="AlphaFoldDB" id="A0A8S4PQS6"/>
<gene>
    <name evidence="2" type="ORF">OFUS_LOCUS20182</name>
</gene>